<feature type="transmembrane region" description="Helical" evidence="1">
    <location>
        <begin position="34"/>
        <end position="57"/>
    </location>
</feature>
<sequence length="61" mass="6673">MKKRAIKVLISISLIIIGILLTGLGFTTKLGHPFSTICYSLGLVIIFLGFIYFIIVVSSND</sequence>
<reference evidence="3" key="1">
    <citation type="journal article" date="2019" name="Int. J. Syst. Evol. Microbiol.">
        <title>The Global Catalogue of Microorganisms (GCM) 10K type strain sequencing project: providing services to taxonomists for standard genome sequencing and annotation.</title>
        <authorList>
            <consortium name="The Broad Institute Genomics Platform"/>
            <consortium name="The Broad Institute Genome Sequencing Center for Infectious Disease"/>
            <person name="Wu L."/>
            <person name="Ma J."/>
        </authorList>
    </citation>
    <scope>NUCLEOTIDE SEQUENCE [LARGE SCALE GENOMIC DNA]</scope>
    <source>
        <strain evidence="3">JCM 17069</strain>
    </source>
</reference>
<organism evidence="2 3">
    <name type="scientific">Flavobacterium cheonanense</name>
    <dbReference type="NCBI Taxonomy" id="706183"/>
    <lineage>
        <taxon>Bacteria</taxon>
        <taxon>Pseudomonadati</taxon>
        <taxon>Bacteroidota</taxon>
        <taxon>Flavobacteriia</taxon>
        <taxon>Flavobacteriales</taxon>
        <taxon>Flavobacteriaceae</taxon>
        <taxon>Flavobacterium</taxon>
    </lineage>
</organism>
<evidence type="ECO:0000313" key="2">
    <source>
        <dbReference type="EMBL" id="GAA4081276.1"/>
    </source>
</evidence>
<keyword evidence="1" id="KW-0472">Membrane</keyword>
<protein>
    <submittedName>
        <fullName evidence="2">Uncharacterized protein</fullName>
    </submittedName>
</protein>
<keyword evidence="1" id="KW-1133">Transmembrane helix</keyword>
<dbReference type="EMBL" id="BAABCT010000016">
    <property type="protein sequence ID" value="GAA4081276.1"/>
    <property type="molecule type" value="Genomic_DNA"/>
</dbReference>
<keyword evidence="3" id="KW-1185">Reference proteome</keyword>
<dbReference type="Proteomes" id="UP001500367">
    <property type="component" value="Unassembled WGS sequence"/>
</dbReference>
<evidence type="ECO:0000313" key="3">
    <source>
        <dbReference type="Proteomes" id="UP001500367"/>
    </source>
</evidence>
<evidence type="ECO:0000256" key="1">
    <source>
        <dbReference type="SAM" id="Phobius"/>
    </source>
</evidence>
<feature type="transmembrane region" description="Helical" evidence="1">
    <location>
        <begin position="7"/>
        <end position="28"/>
    </location>
</feature>
<proteinExistence type="predicted"/>
<name>A0ABP7W520_9FLAO</name>
<accession>A0ABP7W520</accession>
<gene>
    <name evidence="2" type="ORF">GCM10022389_29220</name>
</gene>
<comment type="caution">
    <text evidence="2">The sequence shown here is derived from an EMBL/GenBank/DDBJ whole genome shotgun (WGS) entry which is preliminary data.</text>
</comment>
<keyword evidence="1" id="KW-0812">Transmembrane</keyword>